<dbReference type="Proteomes" id="UP001148312">
    <property type="component" value="Unassembled WGS sequence"/>
</dbReference>
<protein>
    <submittedName>
        <fullName evidence="1">Uncharacterized protein</fullName>
    </submittedName>
</protein>
<keyword evidence="2" id="KW-1185">Reference proteome</keyword>
<evidence type="ECO:0000313" key="1">
    <source>
        <dbReference type="EMBL" id="KAJ5471977.1"/>
    </source>
</evidence>
<dbReference type="GeneID" id="81628391"/>
<name>A0A9W9WRL0_9EURO</name>
<dbReference type="EMBL" id="JAPWDQ010000013">
    <property type="protein sequence ID" value="KAJ5471977.1"/>
    <property type="molecule type" value="Genomic_DNA"/>
</dbReference>
<organism evidence="1 2">
    <name type="scientific">Penicillium diatomitis</name>
    <dbReference type="NCBI Taxonomy" id="2819901"/>
    <lineage>
        <taxon>Eukaryota</taxon>
        <taxon>Fungi</taxon>
        <taxon>Dikarya</taxon>
        <taxon>Ascomycota</taxon>
        <taxon>Pezizomycotina</taxon>
        <taxon>Eurotiomycetes</taxon>
        <taxon>Eurotiomycetidae</taxon>
        <taxon>Eurotiales</taxon>
        <taxon>Aspergillaceae</taxon>
        <taxon>Penicillium</taxon>
    </lineage>
</organism>
<proteinExistence type="predicted"/>
<dbReference type="RefSeq" id="XP_056786523.1">
    <property type="nucleotide sequence ID" value="XM_056938141.1"/>
</dbReference>
<dbReference type="AlphaFoldDB" id="A0A9W9WRL0"/>
<comment type="caution">
    <text evidence="1">The sequence shown here is derived from an EMBL/GenBank/DDBJ whole genome shotgun (WGS) entry which is preliminary data.</text>
</comment>
<evidence type="ECO:0000313" key="2">
    <source>
        <dbReference type="Proteomes" id="UP001148312"/>
    </source>
</evidence>
<reference evidence="1" key="1">
    <citation type="submission" date="2022-12" db="EMBL/GenBank/DDBJ databases">
        <authorList>
            <person name="Petersen C."/>
        </authorList>
    </citation>
    <scope>NUCLEOTIDE SEQUENCE</scope>
    <source>
        <strain evidence="1">IBT 30728</strain>
    </source>
</reference>
<reference evidence="1" key="2">
    <citation type="journal article" date="2023" name="IMA Fungus">
        <title>Comparative genomic study of the Penicillium genus elucidates a diverse pangenome and 15 lateral gene transfer events.</title>
        <authorList>
            <person name="Petersen C."/>
            <person name="Sorensen T."/>
            <person name="Nielsen M.R."/>
            <person name="Sondergaard T.E."/>
            <person name="Sorensen J.L."/>
            <person name="Fitzpatrick D.A."/>
            <person name="Frisvad J.C."/>
            <person name="Nielsen K.L."/>
        </authorList>
    </citation>
    <scope>NUCLEOTIDE SEQUENCE</scope>
    <source>
        <strain evidence="1">IBT 30728</strain>
    </source>
</reference>
<accession>A0A9W9WRL0</accession>
<gene>
    <name evidence="1" type="ORF">N7539_008546</name>
</gene>
<sequence>MDEIVEIVRQVGRQQGENAYYRSRYGLLKRLQELIEEASEELLRHQQTRALDLPSQSSVHAYRILRELQESKFDLIDQACDAQSSCEEFCPVGDRFSACHVVPRRDSKPVDHSLVEPLNLHGAEHPELPF</sequence>